<dbReference type="Proteomes" id="UP000186437">
    <property type="component" value="Unassembled WGS sequence"/>
</dbReference>
<evidence type="ECO:0000313" key="3">
    <source>
        <dbReference type="EMBL" id="SUN08230.1"/>
    </source>
</evidence>
<keyword evidence="4" id="KW-1185">Reference proteome</keyword>
<dbReference type="Proteomes" id="UP000255213">
    <property type="component" value="Unassembled WGS sequence"/>
</dbReference>
<evidence type="ECO:0000313" key="2">
    <source>
        <dbReference type="EMBL" id="OLF49627.1"/>
    </source>
</evidence>
<evidence type="ECO:0000259" key="1">
    <source>
        <dbReference type="PROSITE" id="PS50943"/>
    </source>
</evidence>
<gene>
    <name evidence="2" type="ORF">BU200_06385</name>
    <name evidence="3" type="ORF">NCTC12957_01820</name>
</gene>
<reference evidence="3 5" key="3">
    <citation type="submission" date="2018-06" db="EMBL/GenBank/DDBJ databases">
        <authorList>
            <consortium name="Pathogen Informatics"/>
            <person name="Doyle S."/>
        </authorList>
    </citation>
    <scope>NUCLEOTIDE SEQUENCE [LARGE SCALE GENOMIC DNA]</scope>
    <source>
        <strain evidence="3 5">NCTC12957</strain>
    </source>
</reference>
<name>A0A1Q8ECW5_STRAI</name>
<organism evidence="2 4">
    <name type="scientific">Streptococcus acidominimus</name>
    <dbReference type="NCBI Taxonomy" id="1326"/>
    <lineage>
        <taxon>Bacteria</taxon>
        <taxon>Bacillati</taxon>
        <taxon>Bacillota</taxon>
        <taxon>Bacilli</taxon>
        <taxon>Lactobacillales</taxon>
        <taxon>Streptococcaceae</taxon>
        <taxon>Streptococcus</taxon>
    </lineage>
</organism>
<accession>A0A1Q8ECW5</accession>
<feature type="domain" description="HTH cro/C1-type" evidence="1">
    <location>
        <begin position="35"/>
        <end position="60"/>
    </location>
</feature>
<keyword evidence="3" id="KW-0238">DNA-binding</keyword>
<dbReference type="EMBL" id="UHEN01000001">
    <property type="protein sequence ID" value="SUN08230.1"/>
    <property type="molecule type" value="Genomic_DNA"/>
</dbReference>
<dbReference type="PROSITE" id="PS50943">
    <property type="entry name" value="HTH_CROC1"/>
    <property type="match status" value="1"/>
</dbReference>
<reference evidence="2" key="2">
    <citation type="submission" date="2016-12" db="EMBL/GenBank/DDBJ databases">
        <authorList>
            <person name="Song W.-J."/>
            <person name="Kurnit D.M."/>
        </authorList>
    </citation>
    <scope>NUCLEOTIDE SEQUENCE [LARGE SCALE GENOMIC DNA]</scope>
    <source>
        <strain evidence="2">ATCC 51725</strain>
    </source>
</reference>
<dbReference type="AlphaFoldDB" id="A0A1Q8ECW5"/>
<evidence type="ECO:0000313" key="5">
    <source>
        <dbReference type="Proteomes" id="UP000255213"/>
    </source>
</evidence>
<dbReference type="GO" id="GO:0003677">
    <property type="term" value="F:DNA binding"/>
    <property type="evidence" value="ECO:0007669"/>
    <property type="project" value="UniProtKB-KW"/>
</dbReference>
<evidence type="ECO:0000313" key="4">
    <source>
        <dbReference type="Proteomes" id="UP000186437"/>
    </source>
</evidence>
<dbReference type="EMBL" id="MSJL01000025">
    <property type="protein sequence ID" value="OLF49627.1"/>
    <property type="molecule type" value="Genomic_DNA"/>
</dbReference>
<dbReference type="OrthoDB" id="2899891at2"/>
<dbReference type="Gene3D" id="1.10.260.40">
    <property type="entry name" value="lambda repressor-like DNA-binding domains"/>
    <property type="match status" value="1"/>
</dbReference>
<reference evidence="4" key="1">
    <citation type="submission" date="2016-12" db="EMBL/GenBank/DDBJ databases">
        <authorList>
            <person name="Gulvik C.A."/>
        </authorList>
    </citation>
    <scope>NUCLEOTIDE SEQUENCE [LARGE SCALE GENOMIC DNA]</scope>
    <source>
        <strain evidence="4">ATCC 51725</strain>
    </source>
</reference>
<dbReference type="InterPro" id="IPR001387">
    <property type="entry name" value="Cro/C1-type_HTH"/>
</dbReference>
<dbReference type="SUPFAM" id="SSF47413">
    <property type="entry name" value="lambda repressor-like DNA-binding domains"/>
    <property type="match status" value="1"/>
</dbReference>
<dbReference type="InterPro" id="IPR010982">
    <property type="entry name" value="Lambda_DNA-bd_dom_sf"/>
</dbReference>
<proteinExistence type="predicted"/>
<dbReference type="RefSeq" id="WP_075099385.1">
    <property type="nucleotide sequence ID" value="NZ_MSJL01000025.1"/>
</dbReference>
<dbReference type="Pfam" id="PF13443">
    <property type="entry name" value="HTH_26"/>
    <property type="match status" value="1"/>
</dbReference>
<protein>
    <submittedName>
        <fullName evidence="3">HTH DNA-binding protein</fullName>
    </submittedName>
    <submittedName>
        <fullName evidence="2">Transcriptional regulator</fullName>
    </submittedName>
</protein>
<sequence>MENNFRLLLAQQKKTISDIHRQTGISRTTLVSLYYEKDVDIRFSTLKKIAECLDISINDLVC</sequence>